<evidence type="ECO:0000313" key="3">
    <source>
        <dbReference type="Proteomes" id="UP000037020"/>
    </source>
</evidence>
<evidence type="ECO:0000256" key="1">
    <source>
        <dbReference type="SAM" id="Phobius"/>
    </source>
</evidence>
<keyword evidence="1" id="KW-0472">Membrane</keyword>
<sequence length="29" mass="3098">MTVENVVGLVIAAVLVGLLLLARAFPDRF</sequence>
<gene>
    <name evidence="2" type="ORF">ADK38_02995</name>
</gene>
<keyword evidence="1" id="KW-1133">Transmembrane helix</keyword>
<dbReference type="Proteomes" id="UP000037020">
    <property type="component" value="Unassembled WGS sequence"/>
</dbReference>
<feature type="transmembrane region" description="Helical" evidence="1">
    <location>
        <begin position="6"/>
        <end position="25"/>
    </location>
</feature>
<protein>
    <submittedName>
        <fullName evidence="2">Membrane protein</fullName>
    </submittedName>
</protein>
<name>A0ABR5JDS7_9ACTN</name>
<proteinExistence type="predicted"/>
<comment type="caution">
    <text evidence="2">The sequence shown here is derived from an EMBL/GenBank/DDBJ whole genome shotgun (WGS) entry which is preliminary data.</text>
</comment>
<keyword evidence="1" id="KW-0812">Transmembrane</keyword>
<accession>A0ABR5JDS7</accession>
<keyword evidence="3" id="KW-1185">Reference proteome</keyword>
<dbReference type="EMBL" id="LGUT01000245">
    <property type="protein sequence ID" value="KOG91468.1"/>
    <property type="molecule type" value="Genomic_DNA"/>
</dbReference>
<evidence type="ECO:0000313" key="2">
    <source>
        <dbReference type="EMBL" id="KOG91468.1"/>
    </source>
</evidence>
<dbReference type="RefSeq" id="WP_037967594.1">
    <property type="nucleotide sequence ID" value="NZ_JBEZAH010000025.1"/>
</dbReference>
<organism evidence="2 3">
    <name type="scientific">Streptomyces varsoviensis</name>
    <dbReference type="NCBI Taxonomy" id="67373"/>
    <lineage>
        <taxon>Bacteria</taxon>
        <taxon>Bacillati</taxon>
        <taxon>Actinomycetota</taxon>
        <taxon>Actinomycetes</taxon>
        <taxon>Kitasatosporales</taxon>
        <taxon>Streptomycetaceae</taxon>
        <taxon>Streptomyces</taxon>
    </lineage>
</organism>
<reference evidence="2 3" key="1">
    <citation type="submission" date="2015-07" db="EMBL/GenBank/DDBJ databases">
        <authorList>
            <person name="Ju K.-S."/>
            <person name="Doroghazi J.R."/>
            <person name="Metcalf W.W."/>
        </authorList>
    </citation>
    <scope>NUCLEOTIDE SEQUENCE [LARGE SCALE GENOMIC DNA]</scope>
    <source>
        <strain evidence="2 3">NRRL B-3589</strain>
    </source>
</reference>